<dbReference type="Proteomes" id="UP000000763">
    <property type="component" value="Chromosome 6"/>
</dbReference>
<evidence type="ECO:0000313" key="3">
    <source>
        <dbReference type="Proteomes" id="UP000000763"/>
    </source>
</evidence>
<reference evidence="2" key="1">
    <citation type="submission" date="2001-05" db="EMBL/GenBank/DDBJ databases">
        <title>Oryza sativa nipponbare(GA3) genomic DNA, chromosome 6, PAC clone:P0485D10.</title>
        <authorList>
            <person name="Sasaki T."/>
            <person name="Matsumoto T."/>
            <person name="Yamamoto K."/>
        </authorList>
    </citation>
    <scope>NUCLEOTIDE SEQUENCE</scope>
</reference>
<reference evidence="1" key="2">
    <citation type="submission" date="2002-02" db="EMBL/GenBank/DDBJ databases">
        <title>Oryza sativa nipponbare(GA3) genomic DNA, chromosome 6, BAC clone:OSJNBa0009J19.</title>
        <authorList>
            <person name="Sasaki T."/>
            <person name="Matsumoto T."/>
            <person name="Yamamoto K."/>
        </authorList>
    </citation>
    <scope>NUCLEOTIDE SEQUENCE</scope>
</reference>
<accession>Q654F2</accession>
<gene>
    <name evidence="1" type="ORF">OSJNBa0009J19.7</name>
    <name evidence="2" type="ORF">P0485D10.26</name>
</gene>
<dbReference type="EMBL" id="AP004730">
    <property type="protein sequence ID" value="BAD45813.1"/>
    <property type="molecule type" value="Genomic_DNA"/>
</dbReference>
<proteinExistence type="predicted"/>
<dbReference type="AlphaFoldDB" id="Q654F2"/>
<protein>
    <submittedName>
        <fullName evidence="1">Uncharacterized protein</fullName>
    </submittedName>
</protein>
<name>Q654F2_ORYSJ</name>
<reference evidence="3" key="4">
    <citation type="journal article" date="2008" name="Nucleic Acids Res.">
        <title>The rice annotation project database (RAP-DB): 2008 update.</title>
        <authorList>
            <consortium name="The rice annotation project (RAP)"/>
        </authorList>
    </citation>
    <scope>GENOME REANNOTATION</scope>
    <source>
        <strain evidence="3">cv. Nipponbare</strain>
    </source>
</reference>
<sequence length="56" mass="6845">MAIKDQFMGNHGRLTVLASDRSWTTCLQIFLRRFLQRIRKQPVYVKVYHTRIFYKL</sequence>
<evidence type="ECO:0000313" key="2">
    <source>
        <dbReference type="EMBL" id="BAD61676.1"/>
    </source>
</evidence>
<evidence type="ECO:0000313" key="1">
    <source>
        <dbReference type="EMBL" id="BAD45813.1"/>
    </source>
</evidence>
<reference evidence="3" key="3">
    <citation type="journal article" date="2005" name="Nature">
        <title>The map-based sequence of the rice genome.</title>
        <authorList>
            <consortium name="International rice genome sequencing project (IRGSP)"/>
            <person name="Matsumoto T."/>
            <person name="Wu J."/>
            <person name="Kanamori H."/>
            <person name="Katayose Y."/>
            <person name="Fujisawa M."/>
            <person name="Namiki N."/>
            <person name="Mizuno H."/>
            <person name="Yamamoto K."/>
            <person name="Antonio B.A."/>
            <person name="Baba T."/>
            <person name="Sakata K."/>
            <person name="Nagamura Y."/>
            <person name="Aoki H."/>
            <person name="Arikawa K."/>
            <person name="Arita K."/>
            <person name="Bito T."/>
            <person name="Chiden Y."/>
            <person name="Fujitsuka N."/>
            <person name="Fukunaka R."/>
            <person name="Hamada M."/>
            <person name="Harada C."/>
            <person name="Hayashi A."/>
            <person name="Hijishita S."/>
            <person name="Honda M."/>
            <person name="Hosokawa S."/>
            <person name="Ichikawa Y."/>
            <person name="Idonuma A."/>
            <person name="Iijima M."/>
            <person name="Ikeda M."/>
            <person name="Ikeno M."/>
            <person name="Ito K."/>
            <person name="Ito S."/>
            <person name="Ito T."/>
            <person name="Ito Y."/>
            <person name="Ito Y."/>
            <person name="Iwabuchi A."/>
            <person name="Kamiya K."/>
            <person name="Karasawa W."/>
            <person name="Kurita K."/>
            <person name="Katagiri S."/>
            <person name="Kikuta A."/>
            <person name="Kobayashi H."/>
            <person name="Kobayashi N."/>
            <person name="Machita K."/>
            <person name="Maehara T."/>
            <person name="Masukawa M."/>
            <person name="Mizubayashi T."/>
            <person name="Mukai Y."/>
            <person name="Nagasaki H."/>
            <person name="Nagata Y."/>
            <person name="Naito S."/>
            <person name="Nakashima M."/>
            <person name="Nakama Y."/>
            <person name="Nakamichi Y."/>
            <person name="Nakamura M."/>
            <person name="Meguro A."/>
            <person name="Negishi M."/>
            <person name="Ohta I."/>
            <person name="Ohta T."/>
            <person name="Okamoto M."/>
            <person name="Ono N."/>
            <person name="Saji S."/>
            <person name="Sakaguchi M."/>
            <person name="Sakai K."/>
            <person name="Shibata M."/>
            <person name="Shimokawa T."/>
            <person name="Song J."/>
            <person name="Takazaki Y."/>
            <person name="Terasawa K."/>
            <person name="Tsugane M."/>
            <person name="Tsuji K."/>
            <person name="Ueda S."/>
            <person name="Waki K."/>
            <person name="Yamagata H."/>
            <person name="Yamamoto M."/>
            <person name="Yamamoto S."/>
            <person name="Yamane H."/>
            <person name="Yoshiki S."/>
            <person name="Yoshihara R."/>
            <person name="Yukawa K."/>
            <person name="Zhong H."/>
            <person name="Yano M."/>
            <person name="Yuan Q."/>
            <person name="Ouyang S."/>
            <person name="Liu J."/>
            <person name="Jones K.M."/>
            <person name="Gansberger K."/>
            <person name="Moffat K."/>
            <person name="Hill J."/>
            <person name="Bera J."/>
            <person name="Fadrosh D."/>
            <person name="Jin S."/>
            <person name="Johri S."/>
            <person name="Kim M."/>
            <person name="Overton L."/>
            <person name="Reardon M."/>
            <person name="Tsitrin T."/>
            <person name="Vuong H."/>
            <person name="Weaver B."/>
            <person name="Ciecko A."/>
            <person name="Tallon L."/>
            <person name="Jackson J."/>
            <person name="Pai G."/>
            <person name="Aken S.V."/>
            <person name="Utterback T."/>
            <person name="Reidmuller S."/>
            <person name="Feldblyum T."/>
            <person name="Hsiao J."/>
            <person name="Zismann V."/>
            <person name="Iobst S."/>
            <person name="de Vazeille A.R."/>
            <person name="Buell C.R."/>
            <person name="Ying K."/>
            <person name="Li Y."/>
            <person name="Lu T."/>
            <person name="Huang Y."/>
            <person name="Zhao Q."/>
            <person name="Feng Q."/>
            <person name="Zhang L."/>
            <person name="Zhu J."/>
            <person name="Weng Q."/>
            <person name="Mu J."/>
            <person name="Lu Y."/>
            <person name="Fan D."/>
            <person name="Liu Y."/>
            <person name="Guan J."/>
            <person name="Zhang Y."/>
            <person name="Yu S."/>
            <person name="Liu X."/>
            <person name="Zhang Y."/>
            <person name="Hong G."/>
            <person name="Han B."/>
            <person name="Choisne N."/>
            <person name="Demange N."/>
            <person name="Orjeda G."/>
            <person name="Samain S."/>
            <person name="Cattolico L."/>
            <person name="Pelletier E."/>
            <person name="Couloux A."/>
            <person name="Segurens B."/>
            <person name="Wincker P."/>
            <person name="D'Hont A."/>
            <person name="Scarpelli C."/>
            <person name="Weissenbach J."/>
            <person name="Salanoubat M."/>
            <person name="Quetier F."/>
            <person name="Yu Y."/>
            <person name="Kim H.R."/>
            <person name="Rambo T."/>
            <person name="Currie J."/>
            <person name="Collura K."/>
            <person name="Luo M."/>
            <person name="Yang T."/>
            <person name="Ammiraju J.S.S."/>
            <person name="Engler F."/>
            <person name="Soderlund C."/>
            <person name="Wing R.A."/>
            <person name="Palmer L.E."/>
            <person name="de la Bastide M."/>
            <person name="Spiegel L."/>
            <person name="Nascimento L."/>
            <person name="Zutavern T."/>
            <person name="O'Shaughnessy A."/>
            <person name="Dike S."/>
            <person name="Dedhia N."/>
            <person name="Preston R."/>
            <person name="Balija V."/>
            <person name="McCombie W.R."/>
            <person name="Chow T."/>
            <person name="Chen H."/>
            <person name="Chung M."/>
            <person name="Chen C."/>
            <person name="Shaw J."/>
            <person name="Wu H."/>
            <person name="Hsiao K."/>
            <person name="Chao Y."/>
            <person name="Chu M."/>
            <person name="Cheng C."/>
            <person name="Hour A."/>
            <person name="Lee P."/>
            <person name="Lin S."/>
            <person name="Lin Y."/>
            <person name="Liou J."/>
            <person name="Liu S."/>
            <person name="Hsing Y."/>
            <person name="Raghuvanshi S."/>
            <person name="Mohanty A."/>
            <person name="Bharti A.K."/>
            <person name="Gaur A."/>
            <person name="Gupta V."/>
            <person name="Kumar D."/>
            <person name="Ravi V."/>
            <person name="Vij S."/>
            <person name="Kapur A."/>
            <person name="Khurana P."/>
            <person name="Khurana P."/>
            <person name="Khurana J.P."/>
            <person name="Tyagi A.K."/>
            <person name="Gaikwad K."/>
            <person name="Singh A."/>
            <person name="Dalal V."/>
            <person name="Srivastava S."/>
            <person name="Dixit A."/>
            <person name="Pal A.K."/>
            <person name="Ghazi I.A."/>
            <person name="Yadav M."/>
            <person name="Pandit A."/>
            <person name="Bhargava A."/>
            <person name="Sureshbabu K."/>
            <person name="Batra K."/>
            <person name="Sharma T.R."/>
            <person name="Mohapatra T."/>
            <person name="Singh N.K."/>
            <person name="Messing J."/>
            <person name="Nelson A.B."/>
            <person name="Fuks G."/>
            <person name="Kavchok S."/>
            <person name="Keizer G."/>
            <person name="Linton E."/>
            <person name="Llaca V."/>
            <person name="Song R."/>
            <person name="Tanyolac B."/>
            <person name="Young S."/>
            <person name="Ho-Il K."/>
            <person name="Hahn J.H."/>
            <person name="Sangsakoo G."/>
            <person name="Vanavichit A."/>
            <person name="de Mattos Luiz.A.T."/>
            <person name="Zimmer P.D."/>
            <person name="Malone G."/>
            <person name="Dellagostin O."/>
            <person name="de Oliveira A.C."/>
            <person name="Bevan M."/>
            <person name="Bancroft I."/>
            <person name="Minx P."/>
            <person name="Cordum H."/>
            <person name="Wilson R."/>
            <person name="Cheng Z."/>
            <person name="Jin W."/>
            <person name="Jiang J."/>
            <person name="Leong S.A."/>
            <person name="Iwama H."/>
            <person name="Gojobori T."/>
            <person name="Itoh T."/>
            <person name="Niimura Y."/>
            <person name="Fujii Y."/>
            <person name="Habara T."/>
            <person name="Sakai H."/>
            <person name="Sato Y."/>
            <person name="Wilson G."/>
            <person name="Kumar K."/>
            <person name="McCouch S."/>
            <person name="Juretic N."/>
            <person name="Hoen D."/>
            <person name="Wright S."/>
            <person name="Bruskiewich R."/>
            <person name="Bureau T."/>
            <person name="Miyao A."/>
            <person name="Hirochika H."/>
            <person name="Nishikawa T."/>
            <person name="Kadowaki K."/>
            <person name="Sugiura M."/>
            <person name="Burr B."/>
            <person name="Sasaki T."/>
        </authorList>
    </citation>
    <scope>NUCLEOTIDE SEQUENCE [LARGE SCALE GENOMIC DNA]</scope>
    <source>
        <strain evidence="3">cv. Nipponbare</strain>
    </source>
</reference>
<dbReference type="EMBL" id="AP003684">
    <property type="protein sequence ID" value="BAD61676.1"/>
    <property type="molecule type" value="Genomic_DNA"/>
</dbReference>
<organism evidence="1 3">
    <name type="scientific">Oryza sativa subsp. japonica</name>
    <name type="common">Rice</name>
    <dbReference type="NCBI Taxonomy" id="39947"/>
    <lineage>
        <taxon>Eukaryota</taxon>
        <taxon>Viridiplantae</taxon>
        <taxon>Streptophyta</taxon>
        <taxon>Embryophyta</taxon>
        <taxon>Tracheophyta</taxon>
        <taxon>Spermatophyta</taxon>
        <taxon>Magnoliopsida</taxon>
        <taxon>Liliopsida</taxon>
        <taxon>Poales</taxon>
        <taxon>Poaceae</taxon>
        <taxon>BOP clade</taxon>
        <taxon>Oryzoideae</taxon>
        <taxon>Oryzeae</taxon>
        <taxon>Oryzinae</taxon>
        <taxon>Oryza</taxon>
        <taxon>Oryza sativa</taxon>
    </lineage>
</organism>